<dbReference type="InterPro" id="IPR038444">
    <property type="entry name" value="DUF465_sf"/>
</dbReference>
<reference evidence="2 3" key="1">
    <citation type="journal article" date="2024" name="Environ. Microbiol.">
        <title>Novel evolutionary insights on the interactions of the Holosporales (Alphaproteobacteria) with eukaryotic hosts from comparative genomics.</title>
        <authorList>
            <person name="Giovannini M."/>
            <person name="Petroni G."/>
            <person name="Castelli M."/>
        </authorList>
    </citation>
    <scope>NUCLEOTIDE SEQUENCE [LARGE SCALE GENOMIC DNA]</scope>
    <source>
        <strain evidence="2 3">US_Bl 15I1</strain>
    </source>
</reference>
<dbReference type="Pfam" id="PF04325">
    <property type="entry name" value="DUF465"/>
    <property type="match status" value="1"/>
</dbReference>
<protein>
    <submittedName>
        <fullName evidence="2">DUF465 domain-containing protein</fullName>
    </submittedName>
</protein>
<keyword evidence="1" id="KW-0175">Coiled coil</keyword>
<name>A0ABZ2C2V1_9PROT</name>
<evidence type="ECO:0000313" key="3">
    <source>
        <dbReference type="Proteomes" id="UP001330434"/>
    </source>
</evidence>
<evidence type="ECO:0000256" key="1">
    <source>
        <dbReference type="SAM" id="Coils"/>
    </source>
</evidence>
<sequence>MPNDALKNKLAKLRIEHRKLDDDIDRLSAQPNHDELAVQRLKKRKLQLKDEIRKAEANMLPDIIA</sequence>
<dbReference type="EMBL" id="CP133270">
    <property type="protein sequence ID" value="WVX66784.1"/>
    <property type="molecule type" value="Genomic_DNA"/>
</dbReference>
<dbReference type="Proteomes" id="UP001330434">
    <property type="component" value="Chromosome"/>
</dbReference>
<evidence type="ECO:0000313" key="2">
    <source>
        <dbReference type="EMBL" id="WVX66784.1"/>
    </source>
</evidence>
<organism evidence="2 3">
    <name type="scientific">Candidatus Bealeia paramacronuclearis</name>
    <dbReference type="NCBI Taxonomy" id="1921001"/>
    <lineage>
        <taxon>Bacteria</taxon>
        <taxon>Pseudomonadati</taxon>
        <taxon>Pseudomonadota</taxon>
        <taxon>Alphaproteobacteria</taxon>
        <taxon>Holosporales</taxon>
        <taxon>Holosporaceae</taxon>
        <taxon>Candidatus Bealeia</taxon>
    </lineage>
</organism>
<proteinExistence type="predicted"/>
<dbReference type="Gene3D" id="6.10.280.50">
    <property type="match status" value="1"/>
</dbReference>
<dbReference type="InterPro" id="IPR007420">
    <property type="entry name" value="DUF465"/>
</dbReference>
<keyword evidence="3" id="KW-1185">Reference proteome</keyword>
<gene>
    <name evidence="2" type="ORF">Bealeia1_00969</name>
</gene>
<accession>A0ABZ2C2V1</accession>
<feature type="coiled-coil region" evidence="1">
    <location>
        <begin position="3"/>
        <end position="58"/>
    </location>
</feature>
<dbReference type="RefSeq" id="WP_331255610.1">
    <property type="nucleotide sequence ID" value="NZ_CP133270.1"/>
</dbReference>